<keyword evidence="2" id="KW-1185">Reference proteome</keyword>
<keyword evidence="1" id="KW-0418">Kinase</keyword>
<name>A0A0D4BVQ7_9MICC</name>
<evidence type="ECO:0000313" key="2">
    <source>
        <dbReference type="Proteomes" id="UP000061839"/>
    </source>
</evidence>
<reference evidence="1 2" key="1">
    <citation type="journal article" date="2015" name="Genome Announc.">
        <title>Complete Genome Sequencing of Protease-Producing Novel Arthrobacter sp. Strain IHBB 11108 Using PacBio Single-Molecule Real-Time Sequencing Technology.</title>
        <authorList>
            <person name="Kiran S."/>
            <person name="Swarnkar M.K."/>
            <person name="Pal M."/>
            <person name="Thakur R."/>
            <person name="Tewari R."/>
            <person name="Singh A.K."/>
            <person name="Gulati A."/>
        </authorList>
    </citation>
    <scope>NUCLEOTIDE SEQUENCE [LARGE SCALE GENOMIC DNA]</scope>
    <source>
        <strain evidence="1 2">IHBB 11108</strain>
    </source>
</reference>
<gene>
    <name evidence="1" type="ORF">UM93_01210</name>
</gene>
<proteinExistence type="predicted"/>
<dbReference type="GO" id="GO:0016301">
    <property type="term" value="F:kinase activity"/>
    <property type="evidence" value="ECO:0007669"/>
    <property type="project" value="UniProtKB-KW"/>
</dbReference>
<dbReference type="OrthoDB" id="5019413at2"/>
<sequence>MGVRNYLLEGVSGTGKTSVGRELERRGYQVVHGDRELAYQGDPFSGERREGVTGVAVHEHHLWCVEKVRALVVDHSHSVTFFCGGSRNFPEFIDLFDGVFVLTVDRSTLMRRLDQRDETEWGGRGRWEERELIERLHRTEVDLPAAGVRIDASLALSRVVDEILLATSSSC</sequence>
<dbReference type="KEGG" id="ari:UM93_01210"/>
<dbReference type="PATRIC" id="fig|1618207.4.peg.248"/>
<dbReference type="InterPro" id="IPR027417">
    <property type="entry name" value="P-loop_NTPase"/>
</dbReference>
<dbReference type="EMBL" id="CP011005">
    <property type="protein sequence ID" value="AJT40502.1"/>
    <property type="molecule type" value="Genomic_DNA"/>
</dbReference>
<dbReference type="HOGENOM" id="CLU_132654_0_0_11"/>
<dbReference type="SUPFAM" id="SSF52540">
    <property type="entry name" value="P-loop containing nucleoside triphosphate hydrolases"/>
    <property type="match status" value="1"/>
</dbReference>
<dbReference type="AlphaFoldDB" id="A0A0D4BVQ7"/>
<organism evidence="1 2">
    <name type="scientific">Psychromicrobium lacuslunae</name>
    <dbReference type="NCBI Taxonomy" id="1618207"/>
    <lineage>
        <taxon>Bacteria</taxon>
        <taxon>Bacillati</taxon>
        <taxon>Actinomycetota</taxon>
        <taxon>Actinomycetes</taxon>
        <taxon>Micrococcales</taxon>
        <taxon>Micrococcaceae</taxon>
        <taxon>Psychromicrobium</taxon>
    </lineage>
</organism>
<dbReference type="Proteomes" id="UP000061839">
    <property type="component" value="Chromosome"/>
</dbReference>
<keyword evidence="1" id="KW-0808">Transferase</keyword>
<dbReference type="Pfam" id="PF13238">
    <property type="entry name" value="AAA_18"/>
    <property type="match status" value="1"/>
</dbReference>
<evidence type="ECO:0000313" key="1">
    <source>
        <dbReference type="EMBL" id="AJT40502.1"/>
    </source>
</evidence>
<dbReference type="RefSeq" id="WP_045073166.1">
    <property type="nucleotide sequence ID" value="NZ_CP011005.1"/>
</dbReference>
<accession>A0A0D4BVQ7</accession>
<protein>
    <submittedName>
        <fullName evidence="1">Nucleoside kinase</fullName>
    </submittedName>
</protein>
<dbReference type="Gene3D" id="3.40.50.300">
    <property type="entry name" value="P-loop containing nucleotide triphosphate hydrolases"/>
    <property type="match status" value="1"/>
</dbReference>